<gene>
    <name evidence="3" type="ORF">OMP40_28655</name>
</gene>
<protein>
    <submittedName>
        <fullName evidence="3">Phosphatase PAP2 family protein</fullName>
    </submittedName>
</protein>
<evidence type="ECO:0000259" key="2">
    <source>
        <dbReference type="Pfam" id="PF01569"/>
    </source>
</evidence>
<reference evidence="3" key="1">
    <citation type="submission" date="2022-10" db="EMBL/GenBank/DDBJ databases">
        <title>Comparative genomic analysis of Cohnella hashimotonis sp. nov., isolated from the International Space Station.</title>
        <authorList>
            <person name="Simpson A."/>
            <person name="Venkateswaran K."/>
        </authorList>
    </citation>
    <scope>NUCLEOTIDE SEQUENCE</scope>
    <source>
        <strain evidence="3">DSM 28161</strain>
    </source>
</reference>
<dbReference type="SUPFAM" id="SSF48317">
    <property type="entry name" value="Acid phosphatase/Vanadium-dependent haloperoxidase"/>
    <property type="match status" value="1"/>
</dbReference>
<feature type="domain" description="Phosphatidic acid phosphatase type 2/haloperoxidase" evidence="2">
    <location>
        <begin position="2"/>
        <end position="47"/>
    </location>
</feature>
<organism evidence="3 4">
    <name type="scientific">Cohnella rhizosphaerae</name>
    <dbReference type="NCBI Taxonomy" id="1457232"/>
    <lineage>
        <taxon>Bacteria</taxon>
        <taxon>Bacillati</taxon>
        <taxon>Bacillota</taxon>
        <taxon>Bacilli</taxon>
        <taxon>Bacillales</taxon>
        <taxon>Paenibacillaceae</taxon>
        <taxon>Cohnella</taxon>
    </lineage>
</organism>
<keyword evidence="4" id="KW-1185">Reference proteome</keyword>
<dbReference type="Pfam" id="PF01569">
    <property type="entry name" value="PAP2"/>
    <property type="match status" value="1"/>
</dbReference>
<dbReference type="EMBL" id="JAPDIA010000008">
    <property type="protein sequence ID" value="MDG0812851.1"/>
    <property type="molecule type" value="Genomic_DNA"/>
</dbReference>
<feature type="transmembrane region" description="Helical" evidence="1">
    <location>
        <begin position="27"/>
        <end position="46"/>
    </location>
</feature>
<dbReference type="Gene3D" id="1.20.144.10">
    <property type="entry name" value="Phosphatidic acid phosphatase type 2/haloperoxidase"/>
    <property type="match status" value="1"/>
</dbReference>
<comment type="caution">
    <text evidence="3">The sequence shown here is derived from an EMBL/GenBank/DDBJ whole genome shotgun (WGS) entry which is preliminary data.</text>
</comment>
<evidence type="ECO:0000256" key="1">
    <source>
        <dbReference type="SAM" id="Phobius"/>
    </source>
</evidence>
<keyword evidence="1" id="KW-1133">Transmembrane helix</keyword>
<name>A0A9X4KYR2_9BACL</name>
<evidence type="ECO:0000313" key="3">
    <source>
        <dbReference type="EMBL" id="MDG0812851.1"/>
    </source>
</evidence>
<sequence length="56" mass="6247">MLVAACSALVLAIGASRIYLGVHYPSDVIGGYLASGFWLTSTIWAYRRYDRHRDRG</sequence>
<dbReference type="InterPro" id="IPR036938">
    <property type="entry name" value="PAP2/HPO_sf"/>
</dbReference>
<dbReference type="Proteomes" id="UP001153404">
    <property type="component" value="Unassembled WGS sequence"/>
</dbReference>
<dbReference type="AlphaFoldDB" id="A0A9X4KYR2"/>
<keyword evidence="1" id="KW-0472">Membrane</keyword>
<keyword evidence="1" id="KW-0812">Transmembrane</keyword>
<dbReference type="InterPro" id="IPR000326">
    <property type="entry name" value="PAP2/HPO"/>
</dbReference>
<proteinExistence type="predicted"/>
<accession>A0A9X4KYR2</accession>
<evidence type="ECO:0000313" key="4">
    <source>
        <dbReference type="Proteomes" id="UP001153404"/>
    </source>
</evidence>